<dbReference type="RefSeq" id="WP_316701011.1">
    <property type="nucleotide sequence ID" value="NZ_CP136336.1"/>
</dbReference>
<feature type="domain" description="HTH araC/xylS-type" evidence="4">
    <location>
        <begin position="157"/>
        <end position="255"/>
    </location>
</feature>
<name>A0ABZ0D0M7_9BURK</name>
<proteinExistence type="predicted"/>
<dbReference type="SUPFAM" id="SSF46689">
    <property type="entry name" value="Homeodomain-like"/>
    <property type="match status" value="1"/>
</dbReference>
<dbReference type="InterPro" id="IPR050204">
    <property type="entry name" value="AraC_XylS_family_regulators"/>
</dbReference>
<evidence type="ECO:0000256" key="3">
    <source>
        <dbReference type="ARBA" id="ARBA00023163"/>
    </source>
</evidence>
<protein>
    <submittedName>
        <fullName evidence="5">Helix-turn-helix transcriptional regulator</fullName>
    </submittedName>
</protein>
<reference evidence="5 6" key="1">
    <citation type="submission" date="2023-10" db="EMBL/GenBank/DDBJ databases">
        <title>Bacteria for the degradation of biodegradable plastic PBAT(Polybutylene adipate terephthalate).</title>
        <authorList>
            <person name="Weon H.-Y."/>
            <person name="Yeon J."/>
        </authorList>
    </citation>
    <scope>NUCLEOTIDE SEQUENCE [LARGE SCALE GENOMIC DNA]</scope>
    <source>
        <strain evidence="5 6">SBD 7-3</strain>
    </source>
</reference>
<gene>
    <name evidence="5" type="ORF">RXV79_25765</name>
</gene>
<evidence type="ECO:0000313" key="6">
    <source>
        <dbReference type="Proteomes" id="UP001303946"/>
    </source>
</evidence>
<dbReference type="SMART" id="SM00342">
    <property type="entry name" value="HTH_ARAC"/>
    <property type="match status" value="1"/>
</dbReference>
<keyword evidence="6" id="KW-1185">Reference proteome</keyword>
<organism evidence="5 6">
    <name type="scientific">Piscinibacter gummiphilus</name>
    <dbReference type="NCBI Taxonomy" id="946333"/>
    <lineage>
        <taxon>Bacteria</taxon>
        <taxon>Pseudomonadati</taxon>
        <taxon>Pseudomonadota</taxon>
        <taxon>Betaproteobacteria</taxon>
        <taxon>Burkholderiales</taxon>
        <taxon>Sphaerotilaceae</taxon>
        <taxon>Piscinibacter</taxon>
    </lineage>
</organism>
<keyword evidence="3" id="KW-0804">Transcription</keyword>
<evidence type="ECO:0000256" key="1">
    <source>
        <dbReference type="ARBA" id="ARBA00023015"/>
    </source>
</evidence>
<sequence length="295" mass="32280">MDRLANSRHAAASPRGRMRLFEDGFLYTSTGTDSQSARHSASLLLALTNADFEIDVGGQTQRVRAVAVRPFAAKHLRACGVPFACIDASTEHPLYRAFAFLPDPGYKVLPPEAFEPAMPALDAFRRGEMSSRSSRLLYRRIFELARDLLPPPPKIDPRVERVIALLDADHTLGVAELANAVCVSRDRLSHLFTQEMGLPLRKYCQSLKIRAAARLLGSGMNFTQIAAAAGFTDSAHFSKIWAHAYGASPAYFYTSGAVTVHPPRAVRIEGSSAVSSRFRSRNAANSHDLIPTTKV</sequence>
<dbReference type="InterPro" id="IPR009057">
    <property type="entry name" value="Homeodomain-like_sf"/>
</dbReference>
<keyword evidence="2" id="KW-0238">DNA-binding</keyword>
<dbReference type="InterPro" id="IPR018060">
    <property type="entry name" value="HTH_AraC"/>
</dbReference>
<dbReference type="Proteomes" id="UP001303946">
    <property type="component" value="Chromosome"/>
</dbReference>
<keyword evidence="1" id="KW-0805">Transcription regulation</keyword>
<accession>A0ABZ0D0M7</accession>
<evidence type="ECO:0000313" key="5">
    <source>
        <dbReference type="EMBL" id="WOB08294.1"/>
    </source>
</evidence>
<dbReference type="Gene3D" id="1.10.10.60">
    <property type="entry name" value="Homeodomain-like"/>
    <property type="match status" value="2"/>
</dbReference>
<dbReference type="EMBL" id="CP136336">
    <property type="protein sequence ID" value="WOB08294.1"/>
    <property type="molecule type" value="Genomic_DNA"/>
</dbReference>
<evidence type="ECO:0000256" key="2">
    <source>
        <dbReference type="ARBA" id="ARBA00023125"/>
    </source>
</evidence>
<evidence type="ECO:0000259" key="4">
    <source>
        <dbReference type="PROSITE" id="PS01124"/>
    </source>
</evidence>
<dbReference type="Pfam" id="PF12833">
    <property type="entry name" value="HTH_18"/>
    <property type="match status" value="1"/>
</dbReference>
<dbReference type="PANTHER" id="PTHR46796">
    <property type="entry name" value="HTH-TYPE TRANSCRIPTIONAL ACTIVATOR RHAS-RELATED"/>
    <property type="match status" value="1"/>
</dbReference>
<dbReference type="PROSITE" id="PS01124">
    <property type="entry name" value="HTH_ARAC_FAMILY_2"/>
    <property type="match status" value="1"/>
</dbReference>